<keyword evidence="9" id="KW-1185">Reference proteome</keyword>
<evidence type="ECO:0000313" key="8">
    <source>
        <dbReference type="EMBL" id="SEJ67232.1"/>
    </source>
</evidence>
<keyword evidence="5 8" id="KW-0067">ATP-binding</keyword>
<dbReference type="InterPro" id="IPR003439">
    <property type="entry name" value="ABC_transporter-like_ATP-bd"/>
</dbReference>
<evidence type="ECO:0000256" key="5">
    <source>
        <dbReference type="ARBA" id="ARBA00022840"/>
    </source>
</evidence>
<name>A0A1H7AYL7_9FIRM</name>
<comment type="subcellular location">
    <subcellularLocation>
        <location evidence="1">Cell membrane</location>
        <topology evidence="1">Peripheral membrane protein</topology>
    </subcellularLocation>
</comment>
<dbReference type="PIRSF" id="PIRSF039085">
    <property type="entry name" value="ABC_ATPase_HisP"/>
    <property type="match status" value="1"/>
</dbReference>
<dbReference type="PANTHER" id="PTHR43166:SF35">
    <property type="entry name" value="L-CYSTINE IMPORT ATP-BINDING PROTEIN TCYN"/>
    <property type="match status" value="1"/>
</dbReference>
<dbReference type="GO" id="GO:0016887">
    <property type="term" value="F:ATP hydrolysis activity"/>
    <property type="evidence" value="ECO:0007669"/>
    <property type="project" value="InterPro"/>
</dbReference>
<evidence type="ECO:0000256" key="6">
    <source>
        <dbReference type="ARBA" id="ARBA00023136"/>
    </source>
</evidence>
<dbReference type="CDD" id="cd03262">
    <property type="entry name" value="ABC_HisP_GlnQ"/>
    <property type="match status" value="1"/>
</dbReference>
<evidence type="ECO:0000256" key="1">
    <source>
        <dbReference type="ARBA" id="ARBA00004202"/>
    </source>
</evidence>
<evidence type="ECO:0000256" key="2">
    <source>
        <dbReference type="ARBA" id="ARBA00022448"/>
    </source>
</evidence>
<protein>
    <submittedName>
        <fullName evidence="8">L-cystine transport system ATP-binding protein</fullName>
    </submittedName>
</protein>
<dbReference type="PROSITE" id="PS50893">
    <property type="entry name" value="ABC_TRANSPORTER_2"/>
    <property type="match status" value="1"/>
</dbReference>
<dbReference type="InterPro" id="IPR050086">
    <property type="entry name" value="MetN_ABC_transporter-like"/>
</dbReference>
<evidence type="ECO:0000256" key="3">
    <source>
        <dbReference type="ARBA" id="ARBA00022475"/>
    </source>
</evidence>
<keyword evidence="6" id="KW-0472">Membrane</keyword>
<keyword evidence="3" id="KW-1003">Cell membrane</keyword>
<dbReference type="RefSeq" id="WP_091832549.1">
    <property type="nucleotide sequence ID" value="NZ_FNZK01000013.1"/>
</dbReference>
<dbReference type="GO" id="GO:0005524">
    <property type="term" value="F:ATP binding"/>
    <property type="evidence" value="ECO:0007669"/>
    <property type="project" value="UniProtKB-KW"/>
</dbReference>
<dbReference type="PROSITE" id="PS00211">
    <property type="entry name" value="ABC_TRANSPORTER_1"/>
    <property type="match status" value="1"/>
</dbReference>
<dbReference type="PANTHER" id="PTHR43166">
    <property type="entry name" value="AMINO ACID IMPORT ATP-BINDING PROTEIN"/>
    <property type="match status" value="1"/>
</dbReference>
<dbReference type="Proteomes" id="UP000199662">
    <property type="component" value="Unassembled WGS sequence"/>
</dbReference>
<evidence type="ECO:0000256" key="4">
    <source>
        <dbReference type="ARBA" id="ARBA00022741"/>
    </source>
</evidence>
<dbReference type="Gene3D" id="3.40.50.300">
    <property type="entry name" value="P-loop containing nucleotide triphosphate hydrolases"/>
    <property type="match status" value="1"/>
</dbReference>
<evidence type="ECO:0000313" key="9">
    <source>
        <dbReference type="Proteomes" id="UP000199662"/>
    </source>
</evidence>
<dbReference type="InterPro" id="IPR027417">
    <property type="entry name" value="P-loop_NTPase"/>
</dbReference>
<keyword evidence="4" id="KW-0547">Nucleotide-binding</keyword>
<evidence type="ECO:0000259" key="7">
    <source>
        <dbReference type="PROSITE" id="PS50893"/>
    </source>
</evidence>
<accession>A0A1H7AYL7</accession>
<dbReference type="Pfam" id="PF00005">
    <property type="entry name" value="ABC_tran"/>
    <property type="match status" value="1"/>
</dbReference>
<sequence>MIEIKNAKKSFGKNEILHDVSIQVNKGDVIVILGPSGSGKTTLLRCINFLEKADAGTLTIGEQTVDLKKASSKEILEIRRKTAFVFQNYSLFHNKTALENVMEGLITARHVPYADAKKKAEDTLAWVGLLAKKDAYPCQLSGGQQQRVGIARAVVLDPEVILFDEPTSALDPELVGETLAVIKSVAERGITMIVVTHEMSFAQDVASKVVFMDGGFIVEEGTPAEIFRHPKEERTKQFLARIISAENMYYI</sequence>
<dbReference type="GO" id="GO:0005886">
    <property type="term" value="C:plasma membrane"/>
    <property type="evidence" value="ECO:0007669"/>
    <property type="project" value="UniProtKB-SubCell"/>
</dbReference>
<feature type="domain" description="ABC transporter" evidence="7">
    <location>
        <begin position="2"/>
        <end position="239"/>
    </location>
</feature>
<dbReference type="InterPro" id="IPR030679">
    <property type="entry name" value="ABC_ATPase_HisP-typ"/>
</dbReference>
<dbReference type="InterPro" id="IPR017871">
    <property type="entry name" value="ABC_transporter-like_CS"/>
</dbReference>
<dbReference type="AlphaFoldDB" id="A0A1H7AYL7"/>
<dbReference type="GO" id="GO:0015424">
    <property type="term" value="F:ABC-type amino acid transporter activity"/>
    <property type="evidence" value="ECO:0007669"/>
    <property type="project" value="InterPro"/>
</dbReference>
<gene>
    <name evidence="8" type="ORF">SAMN05660742_11371</name>
</gene>
<keyword evidence="2" id="KW-0813">Transport</keyword>
<reference evidence="8 9" key="1">
    <citation type="submission" date="2016-10" db="EMBL/GenBank/DDBJ databases">
        <authorList>
            <person name="de Groot N.N."/>
        </authorList>
    </citation>
    <scope>NUCLEOTIDE SEQUENCE [LARGE SCALE GENOMIC DNA]</scope>
    <source>
        <strain evidence="8 9">DSM 2179</strain>
    </source>
</reference>
<dbReference type="SMART" id="SM00382">
    <property type="entry name" value="AAA"/>
    <property type="match status" value="1"/>
</dbReference>
<dbReference type="STRING" id="84035.SAMN05660742_11371"/>
<dbReference type="SUPFAM" id="SSF52540">
    <property type="entry name" value="P-loop containing nucleoside triphosphate hydrolases"/>
    <property type="match status" value="1"/>
</dbReference>
<organism evidence="8 9">
    <name type="scientific">Propionispira arboris</name>
    <dbReference type="NCBI Taxonomy" id="84035"/>
    <lineage>
        <taxon>Bacteria</taxon>
        <taxon>Bacillati</taxon>
        <taxon>Bacillota</taxon>
        <taxon>Negativicutes</taxon>
        <taxon>Selenomonadales</taxon>
        <taxon>Selenomonadaceae</taxon>
        <taxon>Propionispira</taxon>
    </lineage>
</organism>
<dbReference type="EMBL" id="FNZK01000013">
    <property type="protein sequence ID" value="SEJ67232.1"/>
    <property type="molecule type" value="Genomic_DNA"/>
</dbReference>
<proteinExistence type="predicted"/>
<dbReference type="InterPro" id="IPR003593">
    <property type="entry name" value="AAA+_ATPase"/>
</dbReference>